<dbReference type="InterPro" id="IPR035969">
    <property type="entry name" value="Rab-GAP_TBC_sf"/>
</dbReference>
<evidence type="ECO:0000256" key="12">
    <source>
        <dbReference type="SAM" id="MobiDB-lite"/>
    </source>
</evidence>
<dbReference type="AlphaFoldDB" id="A5DNI2"/>
<feature type="region of interest" description="Disordered" evidence="12">
    <location>
        <begin position="1"/>
        <end position="112"/>
    </location>
</feature>
<accession>A5DNI2</accession>
<keyword evidence="4" id="KW-0268">Exocytosis</keyword>
<evidence type="ECO:0000259" key="13">
    <source>
        <dbReference type="PROSITE" id="PS50086"/>
    </source>
</evidence>
<evidence type="ECO:0000256" key="8">
    <source>
        <dbReference type="ARBA" id="ARBA00023054"/>
    </source>
</evidence>
<dbReference type="SUPFAM" id="SSF47923">
    <property type="entry name" value="Ypt/Rab-GAP domain of gyp1p"/>
    <property type="match status" value="2"/>
</dbReference>
<evidence type="ECO:0000256" key="2">
    <source>
        <dbReference type="ARBA" id="ARBA00022448"/>
    </source>
</evidence>
<feature type="coiled-coil region" evidence="11">
    <location>
        <begin position="612"/>
        <end position="646"/>
    </location>
</feature>
<dbReference type="InterPro" id="IPR050302">
    <property type="entry name" value="Rab_GAP_TBC_domain"/>
</dbReference>
<keyword evidence="2" id="KW-0813">Transport</keyword>
<dbReference type="STRING" id="294746.A5DNI2"/>
<feature type="domain" description="Rab-GAP TBC" evidence="13">
    <location>
        <begin position="229"/>
        <end position="411"/>
    </location>
</feature>
<evidence type="ECO:0000256" key="5">
    <source>
        <dbReference type="ARBA" id="ARBA00022490"/>
    </source>
</evidence>
<dbReference type="GeneID" id="5124874"/>
<dbReference type="PROSITE" id="PS50086">
    <property type="entry name" value="TBC_RABGAP"/>
    <property type="match status" value="1"/>
</dbReference>
<proteinExistence type="inferred from homology"/>
<dbReference type="Gene3D" id="1.10.8.270">
    <property type="entry name" value="putative rabgap domain of human tbc1 domain family member 14 like domains"/>
    <property type="match status" value="1"/>
</dbReference>
<dbReference type="Gene3D" id="1.10.472.80">
    <property type="entry name" value="Ypt/Rab-GAP domain of gyp1p, domain 3"/>
    <property type="match status" value="1"/>
</dbReference>
<keyword evidence="6" id="KW-0931">ER-Golgi transport</keyword>
<dbReference type="FunCoup" id="A5DNI2">
    <property type="interactions" value="169"/>
</dbReference>
<keyword evidence="7" id="KW-0653">Protein transport</keyword>
<dbReference type="GO" id="GO:0015031">
    <property type="term" value="P:protein transport"/>
    <property type="evidence" value="ECO:0007669"/>
    <property type="project" value="UniProtKB-KW"/>
</dbReference>
<dbReference type="OMA" id="FWTRIVN"/>
<dbReference type="Proteomes" id="UP000001997">
    <property type="component" value="Unassembled WGS sequence"/>
</dbReference>
<evidence type="ECO:0000256" key="11">
    <source>
        <dbReference type="SAM" id="Coils"/>
    </source>
</evidence>
<evidence type="ECO:0000313" key="14">
    <source>
        <dbReference type="EMBL" id="EDK40735.2"/>
    </source>
</evidence>
<keyword evidence="5" id="KW-0963">Cytoplasm</keyword>
<feature type="coiled-coil region" evidence="11">
    <location>
        <begin position="514"/>
        <end position="583"/>
    </location>
</feature>
<keyword evidence="3" id="KW-0343">GTPase activation</keyword>
<name>A5DNI2_PICGU</name>
<dbReference type="FunFam" id="1.10.472.80:FF:000044">
    <property type="entry name" value="GTPase-activating protein GYP5"/>
    <property type="match status" value="1"/>
</dbReference>
<dbReference type="eggNOG" id="KOG1102">
    <property type="taxonomic scope" value="Eukaryota"/>
</dbReference>
<evidence type="ECO:0000256" key="7">
    <source>
        <dbReference type="ARBA" id="ARBA00022927"/>
    </source>
</evidence>
<comment type="subcellular location">
    <subcellularLocation>
        <location evidence="1">Cytoplasm</location>
    </subcellularLocation>
</comment>
<dbReference type="GO" id="GO:0005096">
    <property type="term" value="F:GTPase activator activity"/>
    <property type="evidence" value="ECO:0007669"/>
    <property type="project" value="UniProtKB-KW"/>
</dbReference>
<evidence type="ECO:0000256" key="6">
    <source>
        <dbReference type="ARBA" id="ARBA00022892"/>
    </source>
</evidence>
<keyword evidence="8 11" id="KW-0175">Coiled coil</keyword>
<dbReference type="GO" id="GO:0005737">
    <property type="term" value="C:cytoplasm"/>
    <property type="evidence" value="ECO:0007669"/>
    <property type="project" value="UniProtKB-SubCell"/>
</dbReference>
<dbReference type="GO" id="GO:0006887">
    <property type="term" value="P:exocytosis"/>
    <property type="evidence" value="ECO:0007669"/>
    <property type="project" value="UniProtKB-KW"/>
</dbReference>
<comment type="similarity">
    <text evidence="9">Belongs to the GYP5 family.</text>
</comment>
<feature type="compositionally biased region" description="Basic and acidic residues" evidence="12">
    <location>
        <begin position="87"/>
        <end position="99"/>
    </location>
</feature>
<dbReference type="Gene3D" id="1.10.10.750">
    <property type="entry name" value="Ypt/Rab-GAP domain of gyp1p, domain 1"/>
    <property type="match status" value="1"/>
</dbReference>
<evidence type="ECO:0000256" key="3">
    <source>
        <dbReference type="ARBA" id="ARBA00022468"/>
    </source>
</evidence>
<dbReference type="KEGG" id="pgu:PGUG_04833"/>
<dbReference type="Pfam" id="PF23436">
    <property type="entry name" value="RabGap-TBC_2"/>
    <property type="match status" value="1"/>
</dbReference>
<dbReference type="SMART" id="SM00164">
    <property type="entry name" value="TBC"/>
    <property type="match status" value="1"/>
</dbReference>
<evidence type="ECO:0000313" key="15">
    <source>
        <dbReference type="Proteomes" id="UP000001997"/>
    </source>
</evidence>
<organism evidence="14 15">
    <name type="scientific">Meyerozyma guilliermondii (strain ATCC 6260 / CBS 566 / DSM 6381 / JCM 1539 / NBRC 10279 / NRRL Y-324)</name>
    <name type="common">Yeast</name>
    <name type="synonym">Candida guilliermondii</name>
    <dbReference type="NCBI Taxonomy" id="294746"/>
    <lineage>
        <taxon>Eukaryota</taxon>
        <taxon>Fungi</taxon>
        <taxon>Dikarya</taxon>
        <taxon>Ascomycota</taxon>
        <taxon>Saccharomycotina</taxon>
        <taxon>Pichiomycetes</taxon>
        <taxon>Debaryomycetaceae</taxon>
        <taxon>Meyerozyma</taxon>
    </lineage>
</organism>
<dbReference type="EMBL" id="CH408160">
    <property type="protein sequence ID" value="EDK40735.2"/>
    <property type="molecule type" value="Genomic_DNA"/>
</dbReference>
<evidence type="ECO:0000256" key="10">
    <source>
        <dbReference type="ARBA" id="ARBA00072088"/>
    </source>
</evidence>
<dbReference type="PANTHER" id="PTHR47219:SF9">
    <property type="entry name" value="GTPASE ACTIVATING PROTEIN AND CENTROSOME-ASSOCIATED, ISOFORM B"/>
    <property type="match status" value="1"/>
</dbReference>
<dbReference type="Gene3D" id="1.20.5.50">
    <property type="match status" value="1"/>
</dbReference>
<gene>
    <name evidence="14" type="ORF">PGUG_04833</name>
</gene>
<dbReference type="GO" id="GO:0030427">
    <property type="term" value="C:site of polarized growth"/>
    <property type="evidence" value="ECO:0007669"/>
    <property type="project" value="UniProtKB-ARBA"/>
</dbReference>
<evidence type="ECO:0000256" key="4">
    <source>
        <dbReference type="ARBA" id="ARBA00022483"/>
    </source>
</evidence>
<dbReference type="OrthoDB" id="295078at2759"/>
<keyword evidence="15" id="KW-1185">Reference proteome</keyword>
<protein>
    <recommendedName>
        <fullName evidence="10">GTPase-activating protein GYP5</fullName>
    </recommendedName>
</protein>
<dbReference type="RefSeq" id="XP_001482878.2">
    <property type="nucleotide sequence ID" value="XM_001482828.1"/>
</dbReference>
<dbReference type="PANTHER" id="PTHR47219">
    <property type="entry name" value="RAB GTPASE-ACTIVATING PROTEIN 1-LIKE"/>
    <property type="match status" value="1"/>
</dbReference>
<dbReference type="GO" id="GO:0031267">
    <property type="term" value="F:small GTPase binding"/>
    <property type="evidence" value="ECO:0007669"/>
    <property type="project" value="TreeGrafter"/>
</dbReference>
<evidence type="ECO:0000256" key="9">
    <source>
        <dbReference type="ARBA" id="ARBA00061661"/>
    </source>
</evidence>
<reference evidence="14 15" key="1">
    <citation type="journal article" date="2009" name="Nature">
        <title>Evolution of pathogenicity and sexual reproduction in eight Candida genomes.</title>
        <authorList>
            <person name="Butler G."/>
            <person name="Rasmussen M.D."/>
            <person name="Lin M.F."/>
            <person name="Santos M.A."/>
            <person name="Sakthikumar S."/>
            <person name="Munro C.A."/>
            <person name="Rheinbay E."/>
            <person name="Grabherr M."/>
            <person name="Forche A."/>
            <person name="Reedy J.L."/>
            <person name="Agrafioti I."/>
            <person name="Arnaud M.B."/>
            <person name="Bates S."/>
            <person name="Brown A.J."/>
            <person name="Brunke S."/>
            <person name="Costanzo M.C."/>
            <person name="Fitzpatrick D.A."/>
            <person name="de Groot P.W."/>
            <person name="Harris D."/>
            <person name="Hoyer L.L."/>
            <person name="Hube B."/>
            <person name="Klis F.M."/>
            <person name="Kodira C."/>
            <person name="Lennard N."/>
            <person name="Logue M.E."/>
            <person name="Martin R."/>
            <person name="Neiman A.M."/>
            <person name="Nikolaou E."/>
            <person name="Quail M.A."/>
            <person name="Quinn J."/>
            <person name="Santos M.C."/>
            <person name="Schmitzberger F.F."/>
            <person name="Sherlock G."/>
            <person name="Shah P."/>
            <person name="Silverstein K.A."/>
            <person name="Skrzypek M.S."/>
            <person name="Soll D."/>
            <person name="Staggs R."/>
            <person name="Stansfield I."/>
            <person name="Stumpf M.P."/>
            <person name="Sudbery P.E."/>
            <person name="Srikantha T."/>
            <person name="Zeng Q."/>
            <person name="Berman J."/>
            <person name="Berriman M."/>
            <person name="Heitman J."/>
            <person name="Gow N.A."/>
            <person name="Lorenz M.C."/>
            <person name="Birren B.W."/>
            <person name="Kellis M."/>
            <person name="Cuomo C.A."/>
        </authorList>
    </citation>
    <scope>NUCLEOTIDE SEQUENCE [LARGE SCALE GENOMIC DNA]</scope>
    <source>
        <strain evidence="15">ATCC 6260 / CBS 566 / DSM 6381 / JCM 1539 / NBRC 10279 / NRRL Y-324</strain>
    </source>
</reference>
<dbReference type="FunFam" id="1.10.10.750:FF:000003">
    <property type="entry name" value="GTPase activating protein (Evi5)"/>
    <property type="match status" value="1"/>
</dbReference>
<dbReference type="InParanoid" id="A5DNI2"/>
<dbReference type="HOGENOM" id="CLU_005350_11_3_1"/>
<sequence length="655" mass="75037">MDSADNMPGGFAGSETSSNYDQNEDPVLDNGENNPDVSYDVSETNSTTNKNENDEDNESNDEITVIPDIETRDSGASDTDIPAQHHQQAENEAKVEKNANLEPSDGRPPVPSRQILRNLASVDPEILAQASIGATENTSEPEYVVTDDLLQSKLNQLNAGFNNKSSQVQTSIRSATQNIRKTFNDIRTTVGALEHDYQIDWEFWANVVNDYESVVQNNSHALHSKIAAGIPKEVRGIVWQLVAQSKNYELEEFYLTLKSETSIHEKAIKRDLTRTSFYTAVDAVSKGEDLYNVIKAYSLFDPDVGYTQGMIFVAVPLIMNMTDSECFCLLVTMMKDYRLRDLFCPDMRGLHRQLYQFDRLLEQNSPLLYNHLVKQGIKSSMYASQWFLTFFAYKFPLEIVLRIYDIVITHGIEASLKFAVNLMLQNENKLLSLKFDKLLEFLKDHLFNRYVNDEFVDERRFSLRKRQGSSSSYYNLDSMVEDAMAIKVSMVDLAQFEREFDAIYASEKHRAEEIDELRHENGRLRHDIKALEHQFSVLNRDHVDIVQKMVDTKVMIPEIESENDDLQKAITQLRADLEELEAKMKAPSVSSSESTLDALKSPAIPQNIEEEIQRLLQVNAQEIEKCTELEEQLETLTVQDEELSEKLGKKRWWQR</sequence>
<dbReference type="InterPro" id="IPR000195">
    <property type="entry name" value="Rab-GAP-TBC_dom"/>
</dbReference>
<evidence type="ECO:0000256" key="1">
    <source>
        <dbReference type="ARBA" id="ARBA00004496"/>
    </source>
</evidence>